<dbReference type="AlphaFoldDB" id="A0A845B4G6"/>
<dbReference type="PROSITE" id="PS50889">
    <property type="entry name" value="S4"/>
    <property type="match status" value="1"/>
</dbReference>
<feature type="domain" description="RNA-binding S4" evidence="2">
    <location>
        <begin position="1"/>
        <end position="62"/>
    </location>
</feature>
<evidence type="ECO:0000313" key="4">
    <source>
        <dbReference type="Proteomes" id="UP000431922"/>
    </source>
</evidence>
<dbReference type="CDD" id="cd00165">
    <property type="entry name" value="S4"/>
    <property type="match status" value="1"/>
</dbReference>
<accession>A0A845B4G6</accession>
<protein>
    <submittedName>
        <fullName evidence="3">RNA-binding S4 domain-containing protein</fullName>
    </submittedName>
</protein>
<dbReference type="Proteomes" id="UP000431922">
    <property type="component" value="Unassembled WGS sequence"/>
</dbReference>
<evidence type="ECO:0000259" key="2">
    <source>
        <dbReference type="SMART" id="SM00363"/>
    </source>
</evidence>
<dbReference type="GO" id="GO:0003723">
    <property type="term" value="F:RNA binding"/>
    <property type="evidence" value="ECO:0007669"/>
    <property type="project" value="UniProtKB-KW"/>
</dbReference>
<dbReference type="SUPFAM" id="SSF55174">
    <property type="entry name" value="Alpha-L RNA-binding motif"/>
    <property type="match status" value="1"/>
</dbReference>
<evidence type="ECO:0000256" key="1">
    <source>
        <dbReference type="PROSITE-ProRule" id="PRU00182"/>
    </source>
</evidence>
<dbReference type="Gene3D" id="3.10.290.10">
    <property type="entry name" value="RNA-binding S4 domain"/>
    <property type="match status" value="1"/>
</dbReference>
<evidence type="ECO:0000313" key="3">
    <source>
        <dbReference type="EMBL" id="MXP44442.1"/>
    </source>
</evidence>
<dbReference type="OrthoDB" id="9797176at2"/>
<sequence length="102" mass="11230">MRIDLLLCYLRFVKSRSCAQRLIGEGHVRRNGQRVSRASQPVGQGDVLTLPLGSRIMVAQICALPTRRGPPAEAQMCYLPLDPQCQSAIAKSADQSISNHRT</sequence>
<organism evidence="3 4">
    <name type="scientific">Allopontixanthobacter sediminis</name>
    <dbReference type="NCBI Taxonomy" id="1689985"/>
    <lineage>
        <taxon>Bacteria</taxon>
        <taxon>Pseudomonadati</taxon>
        <taxon>Pseudomonadota</taxon>
        <taxon>Alphaproteobacteria</taxon>
        <taxon>Sphingomonadales</taxon>
        <taxon>Erythrobacteraceae</taxon>
        <taxon>Allopontixanthobacter</taxon>
    </lineage>
</organism>
<dbReference type="RefSeq" id="WP_160756034.1">
    <property type="nucleotide sequence ID" value="NZ_WTYL01000002.1"/>
</dbReference>
<keyword evidence="4" id="KW-1185">Reference proteome</keyword>
<comment type="caution">
    <text evidence="3">The sequence shown here is derived from an EMBL/GenBank/DDBJ whole genome shotgun (WGS) entry which is preliminary data.</text>
</comment>
<name>A0A845B4G6_9SPHN</name>
<dbReference type="SMART" id="SM00363">
    <property type="entry name" value="S4"/>
    <property type="match status" value="1"/>
</dbReference>
<keyword evidence="1" id="KW-0694">RNA-binding</keyword>
<dbReference type="InterPro" id="IPR036986">
    <property type="entry name" value="S4_RNA-bd_sf"/>
</dbReference>
<dbReference type="EMBL" id="WTYL01000002">
    <property type="protein sequence ID" value="MXP44442.1"/>
    <property type="molecule type" value="Genomic_DNA"/>
</dbReference>
<proteinExistence type="predicted"/>
<dbReference type="Pfam" id="PF01479">
    <property type="entry name" value="S4"/>
    <property type="match status" value="1"/>
</dbReference>
<dbReference type="InterPro" id="IPR002942">
    <property type="entry name" value="S4_RNA-bd"/>
</dbReference>
<reference evidence="3 4" key="1">
    <citation type="submission" date="2019-12" db="EMBL/GenBank/DDBJ databases">
        <title>Genomic-based taxomic classification of the family Erythrobacteraceae.</title>
        <authorList>
            <person name="Xu L."/>
        </authorList>
    </citation>
    <scope>NUCLEOTIDE SEQUENCE [LARGE SCALE GENOMIC DNA]</scope>
    <source>
        <strain evidence="3 4">KCTC 42453</strain>
    </source>
</reference>
<gene>
    <name evidence="3" type="ORF">GRI65_08235</name>
</gene>